<evidence type="ECO:0000313" key="2">
    <source>
        <dbReference type="EMBL" id="KAF2598187.1"/>
    </source>
</evidence>
<reference evidence="2" key="1">
    <citation type="submission" date="2019-12" db="EMBL/GenBank/DDBJ databases">
        <title>Genome sequencing and annotation of Brassica cretica.</title>
        <authorList>
            <person name="Studholme D.J."/>
            <person name="Sarris P.F."/>
        </authorList>
    </citation>
    <scope>NUCLEOTIDE SEQUENCE</scope>
    <source>
        <strain evidence="2">PFS-001/15</strain>
        <tissue evidence="2">Leaf</tissue>
    </source>
</reference>
<organism evidence="2 3">
    <name type="scientific">Brassica cretica</name>
    <name type="common">Mustard</name>
    <dbReference type="NCBI Taxonomy" id="69181"/>
    <lineage>
        <taxon>Eukaryota</taxon>
        <taxon>Viridiplantae</taxon>
        <taxon>Streptophyta</taxon>
        <taxon>Embryophyta</taxon>
        <taxon>Tracheophyta</taxon>
        <taxon>Spermatophyta</taxon>
        <taxon>Magnoliopsida</taxon>
        <taxon>eudicotyledons</taxon>
        <taxon>Gunneridae</taxon>
        <taxon>Pentapetalae</taxon>
        <taxon>rosids</taxon>
        <taxon>malvids</taxon>
        <taxon>Brassicales</taxon>
        <taxon>Brassicaceae</taxon>
        <taxon>Brassiceae</taxon>
        <taxon>Brassica</taxon>
    </lineage>
</organism>
<accession>A0A8S9KWT2</accession>
<feature type="chain" id="PRO_5035861093" evidence="1">
    <location>
        <begin position="26"/>
        <end position="163"/>
    </location>
</feature>
<dbReference type="AlphaFoldDB" id="A0A8S9KWT2"/>
<evidence type="ECO:0000256" key="1">
    <source>
        <dbReference type="SAM" id="SignalP"/>
    </source>
</evidence>
<name>A0A8S9KWT2_BRACR</name>
<keyword evidence="1" id="KW-0732">Signal</keyword>
<dbReference type="Proteomes" id="UP000712281">
    <property type="component" value="Unassembled WGS sequence"/>
</dbReference>
<protein>
    <submittedName>
        <fullName evidence="2">Uncharacterized protein</fullName>
    </submittedName>
</protein>
<feature type="signal peptide" evidence="1">
    <location>
        <begin position="1"/>
        <end position="25"/>
    </location>
</feature>
<gene>
    <name evidence="2" type="ORF">F2Q68_00012122</name>
</gene>
<dbReference type="EMBL" id="QGKW02000717">
    <property type="protein sequence ID" value="KAF2598187.1"/>
    <property type="molecule type" value="Genomic_DNA"/>
</dbReference>
<evidence type="ECO:0000313" key="3">
    <source>
        <dbReference type="Proteomes" id="UP000712281"/>
    </source>
</evidence>
<proteinExistence type="predicted"/>
<sequence length="163" mass="17867">MALMESTGASSGWLLIAAATNAVACCSVSDELSSEGARVFCGMWDRDDSWREAILAALAIEVTSNCLVCRERWGFMLAKKMLRASLFERNELSERIIEQLAKTSRDLNNIFCPRGEQAIPSAHVVVVPFSGLAGEVHRSQSDFELRGSPVDIEELLTFGQPVT</sequence>
<comment type="caution">
    <text evidence="2">The sequence shown here is derived from an EMBL/GenBank/DDBJ whole genome shotgun (WGS) entry which is preliminary data.</text>
</comment>